<protein>
    <recommendedName>
        <fullName evidence="3">Fimbrial protein</fullName>
    </recommendedName>
</protein>
<comment type="caution">
    <text evidence="1">The sequence shown here is derived from an EMBL/GenBank/DDBJ whole genome shotgun (WGS) entry which is preliminary data.</text>
</comment>
<organism evidence="1 2">
    <name type="scientific">Pseudoduganella buxea</name>
    <dbReference type="NCBI Taxonomy" id="1949069"/>
    <lineage>
        <taxon>Bacteria</taxon>
        <taxon>Pseudomonadati</taxon>
        <taxon>Pseudomonadota</taxon>
        <taxon>Betaproteobacteria</taxon>
        <taxon>Burkholderiales</taxon>
        <taxon>Oxalobacteraceae</taxon>
        <taxon>Telluria group</taxon>
        <taxon>Pseudoduganella</taxon>
    </lineage>
</organism>
<sequence>MKALAIDFRRPARWPGVARAAAAMLALALCGAALREHLAYRAALLEWDAARERAGAAEPVPVAAGADGELAARLRQAGAARASLALDWAGLLDSLEAVPLSDVAMLSLQADAATGALAIEGAARGPAAMQAYVAALGHAGALARVHLVSQQDGRQGDIPALRFALQAQWRHAGSGAP</sequence>
<reference evidence="2" key="1">
    <citation type="journal article" date="2019" name="Int. J. Syst. Evol. Microbiol.">
        <title>The Global Catalogue of Microorganisms (GCM) 10K type strain sequencing project: providing services to taxonomists for standard genome sequencing and annotation.</title>
        <authorList>
            <consortium name="The Broad Institute Genomics Platform"/>
            <consortium name="The Broad Institute Genome Sequencing Center for Infectious Disease"/>
            <person name="Wu L."/>
            <person name="Ma J."/>
        </authorList>
    </citation>
    <scope>NUCLEOTIDE SEQUENCE [LARGE SCALE GENOMIC DNA]</scope>
    <source>
        <strain evidence="2">CGMCC 1.15931</strain>
    </source>
</reference>
<accession>A0ABQ1KA93</accession>
<dbReference type="Proteomes" id="UP000622638">
    <property type="component" value="Unassembled WGS sequence"/>
</dbReference>
<dbReference type="RefSeq" id="WP_188915919.1">
    <property type="nucleotide sequence ID" value="NZ_BMKG01000004.1"/>
</dbReference>
<evidence type="ECO:0000313" key="2">
    <source>
        <dbReference type="Proteomes" id="UP000622638"/>
    </source>
</evidence>
<name>A0ABQ1KA93_9BURK</name>
<evidence type="ECO:0000313" key="1">
    <source>
        <dbReference type="EMBL" id="GGB92591.1"/>
    </source>
</evidence>
<gene>
    <name evidence="1" type="ORF">GCM10011572_13220</name>
</gene>
<evidence type="ECO:0008006" key="3">
    <source>
        <dbReference type="Google" id="ProtNLM"/>
    </source>
</evidence>
<proteinExistence type="predicted"/>
<dbReference type="EMBL" id="BMKG01000004">
    <property type="protein sequence ID" value="GGB92591.1"/>
    <property type="molecule type" value="Genomic_DNA"/>
</dbReference>
<keyword evidence="2" id="KW-1185">Reference proteome</keyword>